<dbReference type="Proteomes" id="UP001222325">
    <property type="component" value="Unassembled WGS sequence"/>
</dbReference>
<organism evidence="2 3">
    <name type="scientific">Mycena belliarum</name>
    <dbReference type="NCBI Taxonomy" id="1033014"/>
    <lineage>
        <taxon>Eukaryota</taxon>
        <taxon>Fungi</taxon>
        <taxon>Dikarya</taxon>
        <taxon>Basidiomycota</taxon>
        <taxon>Agaricomycotina</taxon>
        <taxon>Agaricomycetes</taxon>
        <taxon>Agaricomycetidae</taxon>
        <taxon>Agaricales</taxon>
        <taxon>Marasmiineae</taxon>
        <taxon>Mycenaceae</taxon>
        <taxon>Mycena</taxon>
    </lineage>
</organism>
<comment type="caution">
    <text evidence="2">The sequence shown here is derived from an EMBL/GenBank/DDBJ whole genome shotgun (WGS) entry which is preliminary data.</text>
</comment>
<keyword evidence="3" id="KW-1185">Reference proteome</keyword>
<proteinExistence type="predicted"/>
<evidence type="ECO:0000313" key="3">
    <source>
        <dbReference type="Proteomes" id="UP001222325"/>
    </source>
</evidence>
<accession>A0AAD6XGH4</accession>
<evidence type="ECO:0000313" key="2">
    <source>
        <dbReference type="EMBL" id="KAJ7070458.1"/>
    </source>
</evidence>
<reference evidence="2" key="1">
    <citation type="submission" date="2023-03" db="EMBL/GenBank/DDBJ databases">
        <title>Massive genome expansion in bonnet fungi (Mycena s.s.) driven by repeated elements and novel gene families across ecological guilds.</title>
        <authorList>
            <consortium name="Lawrence Berkeley National Laboratory"/>
            <person name="Harder C.B."/>
            <person name="Miyauchi S."/>
            <person name="Viragh M."/>
            <person name="Kuo A."/>
            <person name="Thoen E."/>
            <person name="Andreopoulos B."/>
            <person name="Lu D."/>
            <person name="Skrede I."/>
            <person name="Drula E."/>
            <person name="Henrissat B."/>
            <person name="Morin E."/>
            <person name="Kohler A."/>
            <person name="Barry K."/>
            <person name="LaButti K."/>
            <person name="Morin E."/>
            <person name="Salamov A."/>
            <person name="Lipzen A."/>
            <person name="Mereny Z."/>
            <person name="Hegedus B."/>
            <person name="Baldrian P."/>
            <person name="Stursova M."/>
            <person name="Weitz H."/>
            <person name="Taylor A."/>
            <person name="Grigoriev I.V."/>
            <person name="Nagy L.G."/>
            <person name="Martin F."/>
            <person name="Kauserud H."/>
        </authorList>
    </citation>
    <scope>NUCLEOTIDE SEQUENCE</scope>
    <source>
        <strain evidence="2">CBHHK173m</strain>
    </source>
</reference>
<sequence length="307" mass="33291">MATGTDITDPPPGYSSDGKETTGGTPKPRGPEPPYLYYRLYTPSGAIPARSAFDTSDPFIGRIPVRSVPPPHNASSLARCFMNAEGLADPAATRTELYCDPFQVRSLAKLEKIPILGTGAILGRSVVTAFALVLNQELTFEEKAARPKNEAISTDGQQPQEYLYYQLFTRVGEDTSNTSFNETEPSIGRIPKLSIPPPHNSATLKRCIAKVEGKPIYAYADLFVNISAVDAEANPDLISIKGKNGYGSTTDNPIVLVQPERREGLYNRPVQIVAGKHEGTLCRTDGKAANELGDYTCALKDLKLLDE</sequence>
<gene>
    <name evidence="2" type="ORF">B0H15DRAFT_870543</name>
</gene>
<feature type="region of interest" description="Disordered" evidence="1">
    <location>
        <begin position="1"/>
        <end position="34"/>
    </location>
</feature>
<protein>
    <submittedName>
        <fullName evidence="2">Uncharacterized protein</fullName>
    </submittedName>
</protein>
<evidence type="ECO:0000256" key="1">
    <source>
        <dbReference type="SAM" id="MobiDB-lite"/>
    </source>
</evidence>
<dbReference type="AlphaFoldDB" id="A0AAD6XGH4"/>
<dbReference type="EMBL" id="JARJCN010000128">
    <property type="protein sequence ID" value="KAJ7070458.1"/>
    <property type="molecule type" value="Genomic_DNA"/>
</dbReference>
<name>A0AAD6XGH4_9AGAR</name>